<dbReference type="Gene3D" id="2.40.170.20">
    <property type="entry name" value="TonB-dependent receptor, beta-barrel domain"/>
    <property type="match status" value="1"/>
</dbReference>
<dbReference type="InterPro" id="IPR037066">
    <property type="entry name" value="Plug_dom_sf"/>
</dbReference>
<evidence type="ECO:0000256" key="6">
    <source>
        <dbReference type="ARBA" id="ARBA00022692"/>
    </source>
</evidence>
<dbReference type="InterPro" id="IPR010917">
    <property type="entry name" value="TonB_rcpt_CS"/>
</dbReference>
<dbReference type="GO" id="GO:0015891">
    <property type="term" value="P:siderophore transport"/>
    <property type="evidence" value="ECO:0007669"/>
    <property type="project" value="InterPro"/>
</dbReference>
<evidence type="ECO:0000256" key="8">
    <source>
        <dbReference type="ARBA" id="ARBA00023004"/>
    </source>
</evidence>
<evidence type="ECO:0000256" key="7">
    <source>
        <dbReference type="ARBA" id="ARBA00022729"/>
    </source>
</evidence>
<dbReference type="Gene3D" id="2.170.130.10">
    <property type="entry name" value="TonB-dependent receptor, plug domain"/>
    <property type="match status" value="1"/>
</dbReference>
<evidence type="ECO:0000256" key="16">
    <source>
        <dbReference type="RuleBase" id="RU003357"/>
    </source>
</evidence>
<comment type="subcellular location">
    <subcellularLocation>
        <location evidence="1 14">Cell outer membrane</location>
        <topology evidence="1 14">Multi-pass membrane protein</topology>
    </subcellularLocation>
</comment>
<evidence type="ECO:0000256" key="10">
    <source>
        <dbReference type="ARBA" id="ARBA00023077"/>
    </source>
</evidence>
<feature type="short sequence motif" description="TonB C-terminal box" evidence="15">
    <location>
        <begin position="711"/>
        <end position="728"/>
    </location>
</feature>
<evidence type="ECO:0000259" key="18">
    <source>
        <dbReference type="Pfam" id="PF07715"/>
    </source>
</evidence>
<evidence type="ECO:0000256" key="4">
    <source>
        <dbReference type="ARBA" id="ARBA00022452"/>
    </source>
</evidence>
<dbReference type="CDD" id="cd01347">
    <property type="entry name" value="ligand_gated_channel"/>
    <property type="match status" value="1"/>
</dbReference>
<keyword evidence="9" id="KW-0406">Ion transport</keyword>
<evidence type="ECO:0000256" key="12">
    <source>
        <dbReference type="ARBA" id="ARBA00023170"/>
    </source>
</evidence>
<dbReference type="PROSITE" id="PS52016">
    <property type="entry name" value="TONB_DEPENDENT_REC_3"/>
    <property type="match status" value="1"/>
</dbReference>
<keyword evidence="13 14" id="KW-0998">Cell outer membrane</keyword>
<dbReference type="HOGENOM" id="CLU_008287_9_0_6"/>
<dbReference type="SUPFAM" id="SSF56935">
    <property type="entry name" value="Porins"/>
    <property type="match status" value="1"/>
</dbReference>
<evidence type="ECO:0000256" key="2">
    <source>
        <dbReference type="ARBA" id="ARBA00009810"/>
    </source>
</evidence>
<dbReference type="NCBIfam" id="TIGR01783">
    <property type="entry name" value="TonB-siderophor"/>
    <property type="match status" value="1"/>
</dbReference>
<dbReference type="PROSITE" id="PS01156">
    <property type="entry name" value="TONB_DEPENDENT_REC_2"/>
    <property type="match status" value="1"/>
</dbReference>
<dbReference type="STRING" id="667129.HMPREF0758_3485"/>
<evidence type="ECO:0000313" key="20">
    <source>
        <dbReference type="Proteomes" id="UP000005723"/>
    </source>
</evidence>
<evidence type="ECO:0000256" key="9">
    <source>
        <dbReference type="ARBA" id="ARBA00023065"/>
    </source>
</evidence>
<evidence type="ECO:0000256" key="1">
    <source>
        <dbReference type="ARBA" id="ARBA00004571"/>
    </source>
</evidence>
<evidence type="ECO:0000256" key="14">
    <source>
        <dbReference type="PROSITE-ProRule" id="PRU01360"/>
    </source>
</evidence>
<dbReference type="GO" id="GO:0038023">
    <property type="term" value="F:signaling receptor activity"/>
    <property type="evidence" value="ECO:0007669"/>
    <property type="project" value="InterPro"/>
</dbReference>
<feature type="domain" description="TonB-dependent receptor plug" evidence="18">
    <location>
        <begin position="88"/>
        <end position="190"/>
    </location>
</feature>
<keyword evidence="10 16" id="KW-0798">TonB box</keyword>
<dbReference type="InterPro" id="IPR039426">
    <property type="entry name" value="TonB-dep_rcpt-like"/>
</dbReference>
<proteinExistence type="inferred from homology"/>
<name>D4E5N5_SEROD</name>
<keyword evidence="12 19" id="KW-0675">Receptor</keyword>
<dbReference type="InterPro" id="IPR036942">
    <property type="entry name" value="Beta-barrel_TonB_sf"/>
</dbReference>
<accession>D4E5N5</accession>
<dbReference type="InterPro" id="IPR000531">
    <property type="entry name" value="Beta-barrel_TonB"/>
</dbReference>
<dbReference type="PANTHER" id="PTHR32552">
    <property type="entry name" value="FERRICHROME IRON RECEPTOR-RELATED"/>
    <property type="match status" value="1"/>
</dbReference>
<keyword evidence="4 14" id="KW-1134">Transmembrane beta strand</keyword>
<organism evidence="19 20">
    <name type="scientific">Serratia odorifera DSM 4582</name>
    <dbReference type="NCBI Taxonomy" id="667129"/>
    <lineage>
        <taxon>Bacteria</taxon>
        <taxon>Pseudomonadati</taxon>
        <taxon>Pseudomonadota</taxon>
        <taxon>Gammaproteobacteria</taxon>
        <taxon>Enterobacterales</taxon>
        <taxon>Yersiniaceae</taxon>
        <taxon>Serratia</taxon>
    </lineage>
</organism>
<dbReference type="Proteomes" id="UP000005723">
    <property type="component" value="Unassembled WGS sequence"/>
</dbReference>
<dbReference type="Pfam" id="PF07715">
    <property type="entry name" value="Plug"/>
    <property type="match status" value="1"/>
</dbReference>
<keyword evidence="3 14" id="KW-0813">Transport</keyword>
<dbReference type="AlphaFoldDB" id="D4E5N5"/>
<evidence type="ECO:0000313" key="19">
    <source>
        <dbReference type="EMBL" id="EFE95051.1"/>
    </source>
</evidence>
<feature type="domain" description="TonB-dependent receptor-like beta-barrel" evidence="17">
    <location>
        <begin position="283"/>
        <end position="697"/>
    </location>
</feature>
<sequence>MRQPALLPAGACGDFLSLLQELTMSGNLLTKRSAVFCSIALFMPLASWAEDTLVVSAAPADTADSATHGYTAATSRGATKTDTPLILTAQSVSVITRQQMTDQNALTVNDALKYTPGVFTNFAGGATRYDTIALRGFHGGDVNNTFLDGLRLLSDSGSYNALQVDPWFLERIDVIKGPSSVMYGQSIPGGLVALTSKQPRFASEGHVNVMGGNNATKGGAFDVTGPLSEQWAYRLTGMTRSSETMYDHQREERYAIAPSLLWQPTANTSLLLKAYLQKDPSGGYHSAVPADGSLYSSQGDKLGRGFFDGDSGHNVFKRWEQIYSYAFSHSFNDVWTFRQNGSYTHSNVALEQVYQIGWNDDHSMLHRYYSGSNTSLDAYAVDNQLEADFATGPVEHKVMLGLDYQRFRNNLWDETAQATDLNPYTGAAQQPVLSNLARTDSRRHYEQTGVYLQDEISLYNWYLNLSGRYDRLESKNDNLTAGTSDARNDHHFSGRASLLYNFDNGLSPYASYSSAVTPEALADQDGHMLKPSTSEQYEVGLKYQPPGSSSLYSVALYDLTQKNVANRVVQQSYYVPAGKVHSQGIELEARTRLSERLSLIAGYSYNKVKFKDAVDGNDGNTPYLAPDQTASLWGQYDAGYGVNLGAGVRYIGKQWADNENTLRIPSVTLLDASVRMKMDQLAPSLKGAYVQLNVNNLTDRKYVAACYGTGYCYWGQERSVVATVGYDF</sequence>
<comment type="caution">
    <text evidence="19">The sequence shown here is derived from an EMBL/GenBank/DDBJ whole genome shotgun (WGS) entry which is preliminary data.</text>
</comment>
<evidence type="ECO:0000256" key="11">
    <source>
        <dbReference type="ARBA" id="ARBA00023136"/>
    </source>
</evidence>
<evidence type="ECO:0000256" key="13">
    <source>
        <dbReference type="ARBA" id="ARBA00023237"/>
    </source>
</evidence>
<keyword evidence="11 14" id="KW-0472">Membrane</keyword>
<keyword evidence="6 14" id="KW-0812">Transmembrane</keyword>
<evidence type="ECO:0000256" key="5">
    <source>
        <dbReference type="ARBA" id="ARBA00022496"/>
    </source>
</evidence>
<protein>
    <submittedName>
        <fullName evidence="19">TonB-dependent siderophore receptor</fullName>
    </submittedName>
</protein>
<evidence type="ECO:0000256" key="15">
    <source>
        <dbReference type="PROSITE-ProRule" id="PRU10144"/>
    </source>
</evidence>
<evidence type="ECO:0000256" key="3">
    <source>
        <dbReference type="ARBA" id="ARBA00022448"/>
    </source>
</evidence>
<reference evidence="19 20" key="1">
    <citation type="submission" date="2010-01" db="EMBL/GenBank/DDBJ databases">
        <authorList>
            <person name="Muzny D."/>
            <person name="Qin X."/>
            <person name="Deng J."/>
            <person name="Jiang H."/>
            <person name="Liu Y."/>
            <person name="Qu J."/>
            <person name="Song X.-Z."/>
            <person name="Zhang L."/>
            <person name="Thornton R."/>
            <person name="Coyle M."/>
            <person name="Francisco L."/>
            <person name="Jackson L."/>
            <person name="Javaid M."/>
            <person name="Korchina V."/>
            <person name="Kovar C."/>
            <person name="Mata R."/>
            <person name="Mathew T."/>
            <person name="Ngo R."/>
            <person name="Nguyen L."/>
            <person name="Nguyen N."/>
            <person name="Okwuonu G."/>
            <person name="Ongeri F."/>
            <person name="Pham C."/>
            <person name="Simmons D."/>
            <person name="Wilczek-Boney K."/>
            <person name="Hale W."/>
            <person name="Jakkamsetti A."/>
            <person name="Pham P."/>
            <person name="Ruth R."/>
            <person name="San Lucas F."/>
            <person name="Warren J."/>
            <person name="Zhang J."/>
            <person name="Zhao Z."/>
            <person name="Zhou C."/>
            <person name="Zhu D."/>
            <person name="Lee S."/>
            <person name="Bess C."/>
            <person name="Blankenburg K."/>
            <person name="Forbes L."/>
            <person name="Fu Q."/>
            <person name="Gubbala S."/>
            <person name="Hirani K."/>
            <person name="Jayaseelan J.C."/>
            <person name="Lara F."/>
            <person name="Munidasa M."/>
            <person name="Palculict T."/>
            <person name="Patil S."/>
            <person name="Pu L.-L."/>
            <person name="Saada N."/>
            <person name="Tang L."/>
            <person name="Weissenberger G."/>
            <person name="Zhu Y."/>
            <person name="Hemphill L."/>
            <person name="Shang Y."/>
            <person name="Youmans B."/>
            <person name="Ayvaz T."/>
            <person name="Ross M."/>
            <person name="Santibanez J."/>
            <person name="Aqrawi P."/>
            <person name="Gross S."/>
            <person name="Joshi V."/>
            <person name="Fowler G."/>
            <person name="Nazareth L."/>
            <person name="Reid J."/>
            <person name="Worley K."/>
            <person name="Petrosino J."/>
            <person name="Highlander S."/>
            <person name="Gibbs R."/>
        </authorList>
    </citation>
    <scope>NUCLEOTIDE SEQUENCE [LARGE SCALE GENOMIC DNA]</scope>
    <source>
        <strain evidence="19 20">DSM 4582</strain>
    </source>
</reference>
<keyword evidence="5" id="KW-0410">Iron transport</keyword>
<dbReference type="GO" id="GO:0015344">
    <property type="term" value="F:siderophore uptake transmembrane transporter activity"/>
    <property type="evidence" value="ECO:0007669"/>
    <property type="project" value="TreeGrafter"/>
</dbReference>
<dbReference type="PANTHER" id="PTHR32552:SF68">
    <property type="entry name" value="FERRICHROME OUTER MEMBRANE TRANSPORTER_PHAGE RECEPTOR"/>
    <property type="match status" value="1"/>
</dbReference>
<keyword evidence="8" id="KW-0408">Iron</keyword>
<evidence type="ECO:0000259" key="17">
    <source>
        <dbReference type="Pfam" id="PF00593"/>
    </source>
</evidence>
<dbReference type="InterPro" id="IPR010105">
    <property type="entry name" value="TonB_sidphr_rcpt"/>
</dbReference>
<dbReference type="InterPro" id="IPR012910">
    <property type="entry name" value="Plug_dom"/>
</dbReference>
<comment type="similarity">
    <text evidence="2 14 16">Belongs to the TonB-dependent receptor family.</text>
</comment>
<dbReference type="EMBL" id="ADBY01000050">
    <property type="protein sequence ID" value="EFE95051.1"/>
    <property type="molecule type" value="Genomic_DNA"/>
</dbReference>
<keyword evidence="20" id="KW-1185">Reference proteome</keyword>
<dbReference type="GO" id="GO:0009279">
    <property type="term" value="C:cell outer membrane"/>
    <property type="evidence" value="ECO:0007669"/>
    <property type="project" value="UniProtKB-SubCell"/>
</dbReference>
<gene>
    <name evidence="19" type="ORF">HMPREF0758_3485</name>
</gene>
<dbReference type="Pfam" id="PF00593">
    <property type="entry name" value="TonB_dep_Rec_b-barrel"/>
    <property type="match status" value="1"/>
</dbReference>
<dbReference type="FunFam" id="2.170.130.10:FF:000001">
    <property type="entry name" value="Catecholate siderophore TonB-dependent receptor"/>
    <property type="match status" value="1"/>
</dbReference>
<keyword evidence="7" id="KW-0732">Signal</keyword>